<feature type="region of interest" description="Disordered" evidence="2">
    <location>
        <begin position="636"/>
        <end position="671"/>
    </location>
</feature>
<evidence type="ECO:0000256" key="2">
    <source>
        <dbReference type="SAM" id="MobiDB-lite"/>
    </source>
</evidence>
<dbReference type="PROSITE" id="PS50082">
    <property type="entry name" value="WD_REPEATS_2"/>
    <property type="match status" value="1"/>
</dbReference>
<feature type="compositionally biased region" description="Basic and acidic residues" evidence="2">
    <location>
        <begin position="655"/>
        <end position="671"/>
    </location>
</feature>
<dbReference type="GO" id="GO:0019005">
    <property type="term" value="C:SCF ubiquitin ligase complex"/>
    <property type="evidence" value="ECO:0007669"/>
    <property type="project" value="InterPro"/>
</dbReference>
<dbReference type="SMART" id="SM00320">
    <property type="entry name" value="WD40"/>
    <property type="match status" value="3"/>
</dbReference>
<feature type="repeat" description="WD" evidence="1">
    <location>
        <begin position="1502"/>
        <end position="1532"/>
    </location>
</feature>
<feature type="signal peptide" evidence="3">
    <location>
        <begin position="1"/>
        <end position="16"/>
    </location>
</feature>
<evidence type="ECO:0000256" key="1">
    <source>
        <dbReference type="PROSITE-ProRule" id="PRU00221"/>
    </source>
</evidence>
<dbReference type="PANTHER" id="PTHR20995:SF17">
    <property type="entry name" value="F-BOX_WD REPEAT-CONTAINING PROTEIN 5"/>
    <property type="match status" value="1"/>
</dbReference>
<name>A0A1Q9CFV0_SYMMI</name>
<dbReference type="InterPro" id="IPR001680">
    <property type="entry name" value="WD40_rpt"/>
</dbReference>
<evidence type="ECO:0000313" key="4">
    <source>
        <dbReference type="EMBL" id="OLP81804.1"/>
    </source>
</evidence>
<accession>A0A1Q9CFV0</accession>
<keyword evidence="5" id="KW-1185">Reference proteome</keyword>
<organism evidence="4 5">
    <name type="scientific">Symbiodinium microadriaticum</name>
    <name type="common">Dinoflagellate</name>
    <name type="synonym">Zooxanthella microadriatica</name>
    <dbReference type="NCBI Taxonomy" id="2951"/>
    <lineage>
        <taxon>Eukaryota</taxon>
        <taxon>Sar</taxon>
        <taxon>Alveolata</taxon>
        <taxon>Dinophyceae</taxon>
        <taxon>Suessiales</taxon>
        <taxon>Symbiodiniaceae</taxon>
        <taxon>Symbiodinium</taxon>
    </lineage>
</organism>
<dbReference type="Gene3D" id="2.60.120.620">
    <property type="entry name" value="q2cbj1_9rhob like domain"/>
    <property type="match status" value="1"/>
</dbReference>
<dbReference type="GO" id="GO:0080008">
    <property type="term" value="C:Cul4-RING E3 ubiquitin ligase complex"/>
    <property type="evidence" value="ECO:0007669"/>
    <property type="project" value="InterPro"/>
</dbReference>
<keyword evidence="1" id="KW-0853">WD repeat</keyword>
<feature type="compositionally biased region" description="Low complexity" evidence="2">
    <location>
        <begin position="638"/>
        <end position="647"/>
    </location>
</feature>
<dbReference type="InterPro" id="IPR036322">
    <property type="entry name" value="WD40_repeat_dom_sf"/>
</dbReference>
<feature type="compositionally biased region" description="Polar residues" evidence="2">
    <location>
        <begin position="183"/>
        <end position="192"/>
    </location>
</feature>
<dbReference type="OrthoDB" id="426928at2759"/>
<feature type="region of interest" description="Disordered" evidence="2">
    <location>
        <begin position="52"/>
        <end position="84"/>
    </location>
</feature>
<gene>
    <name evidence="4" type="ORF">AK812_SmicGene37611</name>
</gene>
<dbReference type="Pfam" id="PF00400">
    <property type="entry name" value="WD40"/>
    <property type="match status" value="2"/>
</dbReference>
<dbReference type="Proteomes" id="UP000186817">
    <property type="component" value="Unassembled WGS sequence"/>
</dbReference>
<evidence type="ECO:0000256" key="3">
    <source>
        <dbReference type="SAM" id="SignalP"/>
    </source>
</evidence>
<evidence type="ECO:0000313" key="5">
    <source>
        <dbReference type="Proteomes" id="UP000186817"/>
    </source>
</evidence>
<feature type="chain" id="PRO_5012683522" evidence="3">
    <location>
        <begin position="17"/>
        <end position="1589"/>
    </location>
</feature>
<sequence>MGSAILSVLLLNGVVSEINLTNITSFSIEAAFSAPPQAEELQTASVQQMPELGMASGPQEPQHPEPRSPEVDQISAGTSDPGQSVAVVTTTTSADTEPKFGRVGGDQPCPHLMDVTSAELCQKAAHFFGKRFVGALEALQEPTGCLHRVADDDYMFNVISTSVHKEDRQRVCTGGPDMGSLDQHVSPTTPSQVEEEVVLPPPDNSDNDPLPADEDFKISSTSCPAGTFPFRDPQHCKKAARRLKRKFAGFISSLSEPYGCIHRAADQDIMFNRFRTKLSKDGREVVCSSKKEPDNKLREPLSQESALQLKLYCFGWTARRPREELLLPLARQLFQACDGYAFFTDTDAPGENASDIIKVPLPRTQQLRSEQFWLLLKNMVGLLPAWEYLLQTNRTDGFDWVVNLEMDHFVVAPQLRRTIADYVNTMILGSLPGQDPWDDAIMLIFGNVFAFNMKLVQQMKAEWGVIGRVISDSRSKGLGCPVISGSRAHNEGHCEQDMVYENLRDYLSRPPTILGANGCGNDAMSDILVPFPLGCWQDFPFGEEEPERMKAIREVALLWNFSDLHSAEAHCKSRGEDLARHCKSLFRAKRVPIIHNMKTPALLKLAIDVLLPLSLGSTELSSPDVPAAIESKAKLPGAVSSSSTASAGPLQKAARPRDERPREPLRGSWKEELKHNVLQAPTHMLTQLNEHSDEVLFVVFSPCGTRLASCSRDLQTIVFKVQTECDSASEQEDFCLDPSASESSRYPRFEREAVFTHQTAPCRAMWWPIPPYDMVAVSTEDAGAGWQASKVEIWQIQEDAGSIEQSESEGPFNGSFEELPVGYHARCIFQCHNRPFDIYAAIFPWPPLAVEPSIDSSPKDEYERLCFLAGWAVLRENEHYVQWLNVWPGPRHPSFQDAQAQTGASGSTPRPLARLRLEGQMNYLHCLEVGPPDKVGRQQILAMTGSTPHLCNEIGLMDLSRLQRRGEGVEGLAPDGEAASALPAVYDVKVKVYSMGERVVLSAKWNEAGDFILLNTRPYAHAVSGSQKTGGQGEASQASLQAGASFEDLLLRPAPDLSTKMELLLLDARTLDVVSVFDGHFAFTTKESPFLIFTEEWSDSDFLASGGEDHRVYIWHRRHGRLIRRLCATWLTEGTAFLRLLVLKVGWLCIWAILAVTACSLWSVKGKTPERYILSEEPKIELRKGFLSKTEASALRRLAESEMYQDVGDAESGSKSSADTAGGEELSVLNISDDSEDGKEEWRVLEDFLQHATTLAGWEGPPPAVYVTRWEPWRPEGALNRSGPLHLDARLHPERRQTLLAYLTGTGDLGKDGGTVFPCLETDDMDAKEVTRRQKLCSRAARHLEHAHEKLMTLRAKGLELPESKQYEFLEEHPELAGLPAETAEGIRPINWLWLPGYDGLAAEAPGKLRAEPLHLLAEAMCRGKAPGLKVSSKDGDVLLMDVMEPSDSKKRKLPKVDWRLWHAGCSPMDGHGYRITAQIFLHEVHSLRADAQHEECEGSRNARHAEPVNAVSWNGRGLLASASDDNGIIIWAAAGAKERPQHMAVQINVCPGREGEEGLGVVGPDGRLEDWKRFRKLLQPTGLMLALL</sequence>
<dbReference type="EMBL" id="LSRX01001248">
    <property type="protein sequence ID" value="OLP81804.1"/>
    <property type="molecule type" value="Genomic_DNA"/>
</dbReference>
<reference evidence="4 5" key="1">
    <citation type="submission" date="2016-02" db="EMBL/GenBank/DDBJ databases">
        <title>Genome analysis of coral dinoflagellate symbionts highlights evolutionary adaptations to a symbiotic lifestyle.</title>
        <authorList>
            <person name="Aranda M."/>
            <person name="Li Y."/>
            <person name="Liew Y.J."/>
            <person name="Baumgarten S."/>
            <person name="Simakov O."/>
            <person name="Wilson M."/>
            <person name="Piel J."/>
            <person name="Ashoor H."/>
            <person name="Bougouffa S."/>
            <person name="Bajic V.B."/>
            <person name="Ryu T."/>
            <person name="Ravasi T."/>
            <person name="Bayer T."/>
            <person name="Micklem G."/>
            <person name="Kim H."/>
            <person name="Bhak J."/>
            <person name="Lajeunesse T.C."/>
            <person name="Voolstra C.R."/>
        </authorList>
    </citation>
    <scope>NUCLEOTIDE SEQUENCE [LARGE SCALE GENOMIC DNA]</scope>
    <source>
        <strain evidence="4 5">CCMP2467</strain>
    </source>
</reference>
<dbReference type="Gene3D" id="2.130.10.10">
    <property type="entry name" value="YVTN repeat-like/Quinoprotein amine dehydrogenase"/>
    <property type="match status" value="2"/>
</dbReference>
<feature type="region of interest" description="Disordered" evidence="2">
    <location>
        <begin position="174"/>
        <end position="210"/>
    </location>
</feature>
<keyword evidence="3" id="KW-0732">Signal</keyword>
<feature type="region of interest" description="Disordered" evidence="2">
    <location>
        <begin position="1206"/>
        <end position="1234"/>
    </location>
</feature>
<dbReference type="InterPro" id="IPR042508">
    <property type="entry name" value="FBXW5"/>
</dbReference>
<proteinExistence type="predicted"/>
<dbReference type="GO" id="GO:0016567">
    <property type="term" value="P:protein ubiquitination"/>
    <property type="evidence" value="ECO:0007669"/>
    <property type="project" value="InterPro"/>
</dbReference>
<dbReference type="SUPFAM" id="SSF50978">
    <property type="entry name" value="WD40 repeat-like"/>
    <property type="match status" value="2"/>
</dbReference>
<protein>
    <submittedName>
        <fullName evidence="4">Uncharacterized protein</fullName>
    </submittedName>
</protein>
<comment type="caution">
    <text evidence="4">The sequence shown here is derived from an EMBL/GenBank/DDBJ whole genome shotgun (WGS) entry which is preliminary data.</text>
</comment>
<dbReference type="PANTHER" id="PTHR20995">
    <property type="entry name" value="F-BOX/WD REPEAT-CONTAINING PROTEIN 5"/>
    <property type="match status" value="1"/>
</dbReference>
<dbReference type="InterPro" id="IPR015943">
    <property type="entry name" value="WD40/YVTN_repeat-like_dom_sf"/>
</dbReference>